<dbReference type="Proteomes" id="UP000189941">
    <property type="component" value="Unassembled WGS sequence"/>
</dbReference>
<dbReference type="Pfam" id="PF00266">
    <property type="entry name" value="Aminotran_5"/>
    <property type="match status" value="1"/>
</dbReference>
<dbReference type="InterPro" id="IPR015424">
    <property type="entry name" value="PyrdxlP-dep_Trfase"/>
</dbReference>
<gene>
    <name evidence="4" type="ORF">SAMN02746011_00864</name>
</gene>
<comment type="cofactor">
    <cofactor evidence="1">
        <name>pyridoxal 5'-phosphate</name>
        <dbReference type="ChEBI" id="CHEBI:597326"/>
    </cofactor>
</comment>
<dbReference type="GO" id="GO:0003824">
    <property type="term" value="F:catalytic activity"/>
    <property type="evidence" value="ECO:0007669"/>
    <property type="project" value="UniProtKB-ARBA"/>
</dbReference>
<dbReference type="Gene3D" id="3.90.1150.10">
    <property type="entry name" value="Aspartate Aminotransferase, domain 1"/>
    <property type="match status" value="1"/>
</dbReference>
<evidence type="ECO:0000256" key="1">
    <source>
        <dbReference type="ARBA" id="ARBA00001933"/>
    </source>
</evidence>
<evidence type="ECO:0000256" key="2">
    <source>
        <dbReference type="ARBA" id="ARBA00022898"/>
    </source>
</evidence>
<dbReference type="EMBL" id="FUWO01000006">
    <property type="protein sequence ID" value="SJZ46935.1"/>
    <property type="molecule type" value="Genomic_DNA"/>
</dbReference>
<dbReference type="PIRSF" id="PIRSF005572">
    <property type="entry name" value="NifS"/>
    <property type="match status" value="1"/>
</dbReference>
<dbReference type="PANTHER" id="PTHR11601">
    <property type="entry name" value="CYSTEINE DESULFURYLASE FAMILY MEMBER"/>
    <property type="match status" value="1"/>
</dbReference>
<reference evidence="5" key="1">
    <citation type="submission" date="2017-02" db="EMBL/GenBank/DDBJ databases">
        <authorList>
            <person name="Varghese N."/>
            <person name="Submissions S."/>
        </authorList>
    </citation>
    <scope>NUCLEOTIDE SEQUENCE [LARGE SCALE GENOMIC DNA]</scope>
    <source>
        <strain evidence="5">DSM 15739</strain>
    </source>
</reference>
<dbReference type="InterPro" id="IPR015421">
    <property type="entry name" value="PyrdxlP-dep_Trfase_major"/>
</dbReference>
<dbReference type="InterPro" id="IPR000192">
    <property type="entry name" value="Aminotrans_V_dom"/>
</dbReference>
<accession>A0A1T4KWW2</accession>
<dbReference type="OrthoDB" id="9808002at2"/>
<dbReference type="Gene3D" id="1.10.260.50">
    <property type="match status" value="1"/>
</dbReference>
<dbReference type="PANTHER" id="PTHR11601:SF50">
    <property type="entry name" value="CYSTEINE DESULFURASE ISCS 2-RELATED"/>
    <property type="match status" value="1"/>
</dbReference>
<sequence>MLYFDNSATTMPDQSVLDTYLQVSKEYFANPSSLHELGVKSKKLLEQARSQVAEILQVKTNEVYFTSSGTEANNWVLQAVVRELSKHRPNAKRILISAIEHPSVYEQINLLLSENYRIERISVNPQGEIDLPALQEQLDSDVLLISTMAVNNEVGAVQPLEQIAELLAKHPQIIWHVDAVQAVTTQLSLLHNSRIDAMTLSGHKFHAGRGTGILTLKQKVNTQPFIYGGGQEKGLRSSTENLASIVATAKALRLASTKQEAVKQNLAKFRRSLIEAFEAQNWQVFAEASASEHILCVAYPSIPGEVLVHAFETEGVMISTTSACSSRKHQVHSTLKAMGVPDNISESAVRLSMSSLTTSTQVNELIKIIEKVTAKFA</sequence>
<dbReference type="RefSeq" id="WP_078755657.1">
    <property type="nucleotide sequence ID" value="NZ_FUWO01000006.1"/>
</dbReference>
<proteinExistence type="predicted"/>
<protein>
    <submittedName>
        <fullName evidence="4">Cysteine desulfurase</fullName>
    </submittedName>
</protein>
<evidence type="ECO:0000313" key="4">
    <source>
        <dbReference type="EMBL" id="SJZ46935.1"/>
    </source>
</evidence>
<dbReference type="Gene3D" id="3.40.640.10">
    <property type="entry name" value="Type I PLP-dependent aspartate aminotransferase-like (Major domain)"/>
    <property type="match status" value="1"/>
</dbReference>
<dbReference type="STRING" id="1121925.SAMN02746011_00864"/>
<name>A0A1T4KWW2_9LACT</name>
<dbReference type="SUPFAM" id="SSF53383">
    <property type="entry name" value="PLP-dependent transferases"/>
    <property type="match status" value="1"/>
</dbReference>
<organism evidence="4 5">
    <name type="scientific">Globicatella sulfidifaciens DSM 15739</name>
    <dbReference type="NCBI Taxonomy" id="1121925"/>
    <lineage>
        <taxon>Bacteria</taxon>
        <taxon>Bacillati</taxon>
        <taxon>Bacillota</taxon>
        <taxon>Bacilli</taxon>
        <taxon>Lactobacillales</taxon>
        <taxon>Aerococcaceae</taxon>
        <taxon>Globicatella</taxon>
    </lineage>
</organism>
<evidence type="ECO:0000313" key="5">
    <source>
        <dbReference type="Proteomes" id="UP000189941"/>
    </source>
</evidence>
<dbReference type="InterPro" id="IPR015422">
    <property type="entry name" value="PyrdxlP-dep_Trfase_small"/>
</dbReference>
<dbReference type="InterPro" id="IPR016454">
    <property type="entry name" value="Cysteine_dSase"/>
</dbReference>
<keyword evidence="2" id="KW-0663">Pyridoxal phosphate</keyword>
<keyword evidence="5" id="KW-1185">Reference proteome</keyword>
<evidence type="ECO:0000259" key="3">
    <source>
        <dbReference type="Pfam" id="PF00266"/>
    </source>
</evidence>
<feature type="domain" description="Aminotransferase class V" evidence="3">
    <location>
        <begin position="3"/>
        <end position="365"/>
    </location>
</feature>
<dbReference type="AlphaFoldDB" id="A0A1T4KWW2"/>